<dbReference type="EMBL" id="JAVREN010000006">
    <property type="protein sequence ID" value="MDT0306498.1"/>
    <property type="molecule type" value="Genomic_DNA"/>
</dbReference>
<dbReference type="SMART" id="SM00421">
    <property type="entry name" value="HTH_LUXR"/>
    <property type="match status" value="1"/>
</dbReference>
<gene>
    <name evidence="5" type="ORF">RM780_05930</name>
</gene>
<dbReference type="InterPro" id="IPR036388">
    <property type="entry name" value="WH-like_DNA-bd_sf"/>
</dbReference>
<dbReference type="Pfam" id="PF00196">
    <property type="entry name" value="GerE"/>
    <property type="match status" value="1"/>
</dbReference>
<protein>
    <submittedName>
        <fullName evidence="5">Response regulator transcription factor</fullName>
    </submittedName>
</protein>
<evidence type="ECO:0000259" key="4">
    <source>
        <dbReference type="PROSITE" id="PS50110"/>
    </source>
</evidence>
<keyword evidence="1" id="KW-0238">DNA-binding</keyword>
<reference evidence="6" key="1">
    <citation type="submission" date="2023-07" db="EMBL/GenBank/DDBJ databases">
        <title>30 novel species of actinomycetes from the DSMZ collection.</title>
        <authorList>
            <person name="Nouioui I."/>
        </authorList>
    </citation>
    <scope>NUCLEOTIDE SEQUENCE [LARGE SCALE GENOMIC DNA]</scope>
    <source>
        <strain evidence="6">DSM 44917</strain>
    </source>
</reference>
<evidence type="ECO:0000313" key="6">
    <source>
        <dbReference type="Proteomes" id="UP001183388"/>
    </source>
</evidence>
<dbReference type="PROSITE" id="PS00622">
    <property type="entry name" value="HTH_LUXR_1"/>
    <property type="match status" value="1"/>
</dbReference>
<dbReference type="InterPro" id="IPR039420">
    <property type="entry name" value="WalR-like"/>
</dbReference>
<dbReference type="InterPro" id="IPR016032">
    <property type="entry name" value="Sig_transdc_resp-reg_C-effctor"/>
</dbReference>
<comment type="caution">
    <text evidence="5">The sequence shown here is derived from an EMBL/GenBank/DDBJ whole genome shotgun (WGS) entry which is preliminary data.</text>
</comment>
<evidence type="ECO:0000313" key="5">
    <source>
        <dbReference type="EMBL" id="MDT0306498.1"/>
    </source>
</evidence>
<accession>A0ABU2L4L8</accession>
<dbReference type="Gene3D" id="3.40.50.2300">
    <property type="match status" value="1"/>
</dbReference>
<feature type="domain" description="HTH luxR-type" evidence="3">
    <location>
        <begin position="133"/>
        <end position="198"/>
    </location>
</feature>
<dbReference type="PROSITE" id="PS50110">
    <property type="entry name" value="RESPONSE_REGULATORY"/>
    <property type="match status" value="1"/>
</dbReference>
<evidence type="ECO:0000259" key="3">
    <source>
        <dbReference type="PROSITE" id="PS50043"/>
    </source>
</evidence>
<sequence length="200" mass="20770">MISVLVAGGAILTRELIVFALAREPDIAVVGEVGGGEEARDAVRRVRPDVMIVDAAGPHGGILSSSWLGQALADCRLLVIADADRLEALRGPAGAGATGLLRRNASMSDLFAAVRRAARGTACADRGPHAGHQGSGLALLTPREAEVLQIASKGHPAPHIAAELGLSVGTVRNYLTAVITKLNARNLVDAVRIAWESGWR</sequence>
<dbReference type="SUPFAM" id="SSF46894">
    <property type="entry name" value="C-terminal effector domain of the bipartite response regulators"/>
    <property type="match status" value="1"/>
</dbReference>
<feature type="modified residue" description="4-aspartylphosphate" evidence="2">
    <location>
        <position position="54"/>
    </location>
</feature>
<dbReference type="Gene3D" id="1.10.10.10">
    <property type="entry name" value="Winged helix-like DNA-binding domain superfamily/Winged helix DNA-binding domain"/>
    <property type="match status" value="1"/>
</dbReference>
<evidence type="ECO:0000256" key="2">
    <source>
        <dbReference type="PROSITE-ProRule" id="PRU00169"/>
    </source>
</evidence>
<dbReference type="PRINTS" id="PR00038">
    <property type="entry name" value="HTHLUXR"/>
</dbReference>
<dbReference type="PANTHER" id="PTHR43214:SF42">
    <property type="entry name" value="TRANSCRIPTIONAL REGULATORY PROTEIN DESR"/>
    <property type="match status" value="1"/>
</dbReference>
<name>A0ABU2L4L8_9ACTN</name>
<evidence type="ECO:0000256" key="1">
    <source>
        <dbReference type="ARBA" id="ARBA00023125"/>
    </source>
</evidence>
<dbReference type="CDD" id="cd06170">
    <property type="entry name" value="LuxR_C_like"/>
    <property type="match status" value="1"/>
</dbReference>
<dbReference type="PROSITE" id="PS50043">
    <property type="entry name" value="HTH_LUXR_2"/>
    <property type="match status" value="1"/>
</dbReference>
<organism evidence="5 6">
    <name type="scientific">Streptomyces boetiae</name>
    <dbReference type="NCBI Taxonomy" id="3075541"/>
    <lineage>
        <taxon>Bacteria</taxon>
        <taxon>Bacillati</taxon>
        <taxon>Actinomycetota</taxon>
        <taxon>Actinomycetes</taxon>
        <taxon>Kitasatosporales</taxon>
        <taxon>Streptomycetaceae</taxon>
        <taxon>Streptomyces</taxon>
    </lineage>
</organism>
<dbReference type="InterPro" id="IPR001789">
    <property type="entry name" value="Sig_transdc_resp-reg_receiver"/>
</dbReference>
<dbReference type="InterPro" id="IPR000792">
    <property type="entry name" value="Tscrpt_reg_LuxR_C"/>
</dbReference>
<dbReference type="Proteomes" id="UP001183388">
    <property type="component" value="Unassembled WGS sequence"/>
</dbReference>
<proteinExistence type="predicted"/>
<dbReference type="SUPFAM" id="SSF52172">
    <property type="entry name" value="CheY-like"/>
    <property type="match status" value="1"/>
</dbReference>
<keyword evidence="6" id="KW-1185">Reference proteome</keyword>
<keyword evidence="2" id="KW-0597">Phosphoprotein</keyword>
<dbReference type="InterPro" id="IPR011006">
    <property type="entry name" value="CheY-like_superfamily"/>
</dbReference>
<dbReference type="RefSeq" id="WP_311629427.1">
    <property type="nucleotide sequence ID" value="NZ_JAVREN010000006.1"/>
</dbReference>
<feature type="domain" description="Response regulatory" evidence="4">
    <location>
        <begin position="3"/>
        <end position="118"/>
    </location>
</feature>
<dbReference type="PANTHER" id="PTHR43214">
    <property type="entry name" value="TWO-COMPONENT RESPONSE REGULATOR"/>
    <property type="match status" value="1"/>
</dbReference>